<sequence length="508" mass="57256">MIPAKIEDVFIQITTNISGVILNIDAGKFAISEFRLNQSIFDVCPFLEGTLEALEENTSFLLEGMVVNADNQEFNVDLELFNTSKVVTVLIHNRTNVYKYVDQLNQNRNDIFFVKRELAEKNIELDRLRKIADKANEEKSRFLAMMSHEIRNPLNVILGYSEMISNESINDNVKEYANLLSLSGKNLKVIVNDILDLSRIEAGKLDLVNSELNVHEVAKNAIDNYRFQNKNNKITLALEVDENIPKVLIGDDVRVNQILSNLLSNALKFTEKGVISLKLNIDSEEENQVLLNFLIEDSGRGMTAEQASKIFNEYQQNNKDDNRVYGGAGLGLSIVKKLLLAMNGEISVKSKLNSGTLFKVKIPFSKPKQNQQSQNQNPEKFTDINLVGKRILVADDDVLNQSIVSHILKSENVVLTLVKDGFEALQLLKNNIFDIVLLDIHMPNITGEQLVQMSNEFASDNSKIPFLALTANTTEEDVLRYKSIGFKDVIGKPYTAKQLKEQVYKALN</sequence>
<gene>
    <name evidence="9" type="ORF">WG950_03710</name>
</gene>
<protein>
    <recommendedName>
        <fullName evidence="2">histidine kinase</fullName>
        <ecNumber evidence="2">2.7.13.3</ecNumber>
    </recommendedName>
</protein>
<dbReference type="Pfam" id="PF00512">
    <property type="entry name" value="HisKA"/>
    <property type="match status" value="1"/>
</dbReference>
<dbReference type="InterPro" id="IPR003661">
    <property type="entry name" value="HisK_dim/P_dom"/>
</dbReference>
<keyword evidence="9" id="KW-0067">ATP-binding</keyword>
<dbReference type="SMART" id="SM00448">
    <property type="entry name" value="REC"/>
    <property type="match status" value="1"/>
</dbReference>
<dbReference type="SMART" id="SM00388">
    <property type="entry name" value="HisKA"/>
    <property type="match status" value="1"/>
</dbReference>
<evidence type="ECO:0000256" key="3">
    <source>
        <dbReference type="ARBA" id="ARBA00022553"/>
    </source>
</evidence>
<dbReference type="Pfam" id="PF00072">
    <property type="entry name" value="Response_reg"/>
    <property type="match status" value="1"/>
</dbReference>
<dbReference type="SUPFAM" id="SSF55874">
    <property type="entry name" value="ATPase domain of HSP90 chaperone/DNA topoisomerase II/histidine kinase"/>
    <property type="match status" value="1"/>
</dbReference>
<feature type="domain" description="Response regulatory" evidence="8">
    <location>
        <begin position="390"/>
        <end position="507"/>
    </location>
</feature>
<dbReference type="CDD" id="cd16922">
    <property type="entry name" value="HATPase_EvgS-ArcB-TorS-like"/>
    <property type="match status" value="1"/>
</dbReference>
<evidence type="ECO:0000256" key="2">
    <source>
        <dbReference type="ARBA" id="ARBA00012438"/>
    </source>
</evidence>
<comment type="catalytic activity">
    <reaction evidence="1">
        <text>ATP + protein L-histidine = ADP + protein N-phospho-L-histidine.</text>
        <dbReference type="EC" id="2.7.13.3"/>
    </reaction>
</comment>
<dbReference type="PRINTS" id="PR00344">
    <property type="entry name" value="BCTRLSENSOR"/>
</dbReference>
<dbReference type="CDD" id="cd00082">
    <property type="entry name" value="HisKA"/>
    <property type="match status" value="1"/>
</dbReference>
<dbReference type="PROSITE" id="PS50110">
    <property type="entry name" value="RESPONSE_REGULATORY"/>
    <property type="match status" value="1"/>
</dbReference>
<dbReference type="SUPFAM" id="SSF52172">
    <property type="entry name" value="CheY-like"/>
    <property type="match status" value="1"/>
</dbReference>
<dbReference type="InterPro" id="IPR003594">
    <property type="entry name" value="HATPase_dom"/>
</dbReference>
<evidence type="ECO:0000256" key="5">
    <source>
        <dbReference type="ARBA" id="ARBA00022777"/>
    </source>
</evidence>
<dbReference type="RefSeq" id="WP_340934206.1">
    <property type="nucleotide sequence ID" value="NZ_CP150496.1"/>
</dbReference>
<keyword evidence="5" id="KW-0418">Kinase</keyword>
<keyword evidence="4" id="KW-0808">Transferase</keyword>
<evidence type="ECO:0000313" key="9">
    <source>
        <dbReference type="EMBL" id="WYW56371.1"/>
    </source>
</evidence>
<evidence type="ECO:0000256" key="6">
    <source>
        <dbReference type="PROSITE-ProRule" id="PRU00169"/>
    </source>
</evidence>
<dbReference type="PROSITE" id="PS50109">
    <property type="entry name" value="HIS_KIN"/>
    <property type="match status" value="1"/>
</dbReference>
<keyword evidence="10" id="KW-1185">Reference proteome</keyword>
<keyword evidence="9" id="KW-0547">Nucleotide-binding</keyword>
<evidence type="ECO:0000256" key="4">
    <source>
        <dbReference type="ARBA" id="ARBA00022679"/>
    </source>
</evidence>
<dbReference type="InterPro" id="IPR005467">
    <property type="entry name" value="His_kinase_dom"/>
</dbReference>
<dbReference type="PANTHER" id="PTHR43047">
    <property type="entry name" value="TWO-COMPONENT HISTIDINE PROTEIN KINASE"/>
    <property type="match status" value="1"/>
</dbReference>
<dbReference type="InterPro" id="IPR004358">
    <property type="entry name" value="Sig_transdc_His_kin-like_C"/>
</dbReference>
<accession>A0ABZ2TTN1</accession>
<dbReference type="CDD" id="cd17546">
    <property type="entry name" value="REC_hyHK_CKI1_RcsC-like"/>
    <property type="match status" value="1"/>
</dbReference>
<dbReference type="InterPro" id="IPR036097">
    <property type="entry name" value="HisK_dim/P_sf"/>
</dbReference>
<dbReference type="InterPro" id="IPR001789">
    <property type="entry name" value="Sig_transdc_resp-reg_receiver"/>
</dbReference>
<dbReference type="SMART" id="SM00387">
    <property type="entry name" value="HATPase_c"/>
    <property type="match status" value="1"/>
</dbReference>
<dbReference type="InterPro" id="IPR011006">
    <property type="entry name" value="CheY-like_superfamily"/>
</dbReference>
<dbReference type="Proteomes" id="UP001491088">
    <property type="component" value="Chromosome"/>
</dbReference>
<dbReference type="Gene3D" id="3.40.50.2300">
    <property type="match status" value="1"/>
</dbReference>
<reference evidence="9 10" key="1">
    <citation type="submission" date="2024-03" db="EMBL/GenBank/DDBJ databases">
        <authorList>
            <person name="Cao K."/>
        </authorList>
    </citation>
    <scope>NUCLEOTIDE SEQUENCE [LARGE SCALE GENOMIC DNA]</scope>
    <source>
        <strain evidence="9 10">MCCC 1K00696</strain>
    </source>
</reference>
<organism evidence="9 10">
    <name type="scientific">Polaribacter marinaquae</name>
    <dbReference type="NCBI Taxonomy" id="1642819"/>
    <lineage>
        <taxon>Bacteria</taxon>
        <taxon>Pseudomonadati</taxon>
        <taxon>Bacteroidota</taxon>
        <taxon>Flavobacteriia</taxon>
        <taxon>Flavobacteriales</taxon>
        <taxon>Flavobacteriaceae</taxon>
    </lineage>
</organism>
<feature type="modified residue" description="4-aspartylphosphate" evidence="6">
    <location>
        <position position="439"/>
    </location>
</feature>
<dbReference type="Pfam" id="PF02518">
    <property type="entry name" value="HATPase_c"/>
    <property type="match status" value="1"/>
</dbReference>
<dbReference type="InterPro" id="IPR036890">
    <property type="entry name" value="HATPase_C_sf"/>
</dbReference>
<dbReference type="SUPFAM" id="SSF47384">
    <property type="entry name" value="Homodimeric domain of signal transducing histidine kinase"/>
    <property type="match status" value="1"/>
</dbReference>
<dbReference type="GO" id="GO:0005524">
    <property type="term" value="F:ATP binding"/>
    <property type="evidence" value="ECO:0007669"/>
    <property type="project" value="UniProtKB-KW"/>
</dbReference>
<dbReference type="EMBL" id="CP150496">
    <property type="protein sequence ID" value="WYW56371.1"/>
    <property type="molecule type" value="Genomic_DNA"/>
</dbReference>
<dbReference type="PANTHER" id="PTHR43047:SF72">
    <property type="entry name" value="OSMOSENSING HISTIDINE PROTEIN KINASE SLN1"/>
    <property type="match status" value="1"/>
</dbReference>
<dbReference type="Gene3D" id="1.10.287.130">
    <property type="match status" value="1"/>
</dbReference>
<evidence type="ECO:0000256" key="1">
    <source>
        <dbReference type="ARBA" id="ARBA00000085"/>
    </source>
</evidence>
<evidence type="ECO:0000313" key="10">
    <source>
        <dbReference type="Proteomes" id="UP001491088"/>
    </source>
</evidence>
<keyword evidence="3 6" id="KW-0597">Phosphoprotein</keyword>
<proteinExistence type="predicted"/>
<feature type="domain" description="Histidine kinase" evidence="7">
    <location>
        <begin position="145"/>
        <end position="366"/>
    </location>
</feature>
<name>A0ABZ2TTN1_9FLAO</name>
<dbReference type="Gene3D" id="3.30.565.10">
    <property type="entry name" value="Histidine kinase-like ATPase, C-terminal domain"/>
    <property type="match status" value="1"/>
</dbReference>
<evidence type="ECO:0000259" key="7">
    <source>
        <dbReference type="PROSITE" id="PS50109"/>
    </source>
</evidence>
<dbReference type="EC" id="2.7.13.3" evidence="2"/>
<evidence type="ECO:0000259" key="8">
    <source>
        <dbReference type="PROSITE" id="PS50110"/>
    </source>
</evidence>